<dbReference type="SUPFAM" id="SSF51445">
    <property type="entry name" value="(Trans)glycosidases"/>
    <property type="match status" value="2"/>
</dbReference>
<keyword evidence="4 14" id="KW-0732">Signal</keyword>
<evidence type="ECO:0000313" key="16">
    <source>
        <dbReference type="EMBL" id="SCE92852.1"/>
    </source>
</evidence>
<dbReference type="EC" id="3.2.1.41" evidence="9"/>
<evidence type="ECO:0000256" key="10">
    <source>
        <dbReference type="ARBA" id="ARBA00029618"/>
    </source>
</evidence>
<name>A0A1C4W9J1_MICVI</name>
<feature type="domain" description="Glycosyl hydrolase family 13 catalytic" evidence="15">
    <location>
        <begin position="74"/>
        <end position="533"/>
    </location>
</feature>
<dbReference type="GO" id="GO:0030246">
    <property type="term" value="F:carbohydrate binding"/>
    <property type="evidence" value="ECO:0007669"/>
    <property type="project" value="InterPro"/>
</dbReference>
<dbReference type="InterPro" id="IPR040671">
    <property type="entry name" value="Pullulanase_N2"/>
</dbReference>
<feature type="signal peptide" evidence="14">
    <location>
        <begin position="1"/>
        <end position="32"/>
    </location>
</feature>
<gene>
    <name evidence="16" type="ORF">GA0074695_2221</name>
</gene>
<comment type="similarity">
    <text evidence="2">Belongs to the glycosyl hydrolase 13 family.</text>
</comment>
<dbReference type="Pfam" id="PF00128">
    <property type="entry name" value="Alpha-amylase"/>
    <property type="match status" value="1"/>
</dbReference>
<dbReference type="Pfam" id="PF02922">
    <property type="entry name" value="CBM_48"/>
    <property type="match status" value="1"/>
</dbReference>
<dbReference type="InterPro" id="IPR017853">
    <property type="entry name" value="GH"/>
</dbReference>
<evidence type="ECO:0000256" key="6">
    <source>
        <dbReference type="ARBA" id="ARBA00022837"/>
    </source>
</evidence>
<dbReference type="InterPro" id="IPR011839">
    <property type="entry name" value="Pullul_strch"/>
</dbReference>
<organism evidence="16 17">
    <name type="scientific">Micromonospora viridifaciens</name>
    <dbReference type="NCBI Taxonomy" id="1881"/>
    <lineage>
        <taxon>Bacteria</taxon>
        <taxon>Bacillati</taxon>
        <taxon>Actinomycetota</taxon>
        <taxon>Actinomycetes</taxon>
        <taxon>Micromonosporales</taxon>
        <taxon>Micromonosporaceae</taxon>
        <taxon>Micromonospora</taxon>
    </lineage>
</organism>
<dbReference type="SUPFAM" id="SSF49452">
    <property type="entry name" value="Starch-binding domain-like"/>
    <property type="match status" value="2"/>
</dbReference>
<dbReference type="SMART" id="SM00642">
    <property type="entry name" value="Aamy"/>
    <property type="match status" value="1"/>
</dbReference>
<evidence type="ECO:0000313" key="17">
    <source>
        <dbReference type="Proteomes" id="UP000198242"/>
    </source>
</evidence>
<evidence type="ECO:0000259" key="15">
    <source>
        <dbReference type="SMART" id="SM00642"/>
    </source>
</evidence>
<dbReference type="SUPFAM" id="SSF51011">
    <property type="entry name" value="Glycosyl hydrolase domain"/>
    <property type="match status" value="2"/>
</dbReference>
<sequence>MKPPPISAKALLALVFSVVLTLVGAPVAVAQAGDRAVTPDVLAAAGATQWAKEPSADALLKAGSNDARAEQFYFVLPDRFANGDRRNDTGGLIGDRLTTGLDPTDKGFYHGGDLKGVIDKLDYIQGLGTTAIWLAPVFKNRPVQGTGADVSAGYHGYWITDFTQVDPHFGTNEELTRLVSLAHQRGIKVYLDVIVNHTADVIRYAENRYGYVDKKTAPYRDAQGRPFEDRNHADGTRDFPRVNEKSFPYTPTFASAGDAKVKVPAWLNDPTMYHNRGDSTFAGENSEYGDFFGLDDLWTERPEVVRGMTDIYAQWIGKVGVDGFRLDTVKHTNLEFWPQFTAGINAAAKKAGKKDFFMFGEVYSADQEIESTYVRRGGLPATLDFSFQEAARGYTAADGSARTIADVYARDDLYAARDTDANRLTTFLGNHDMGRIGSFIAAAGGDDASQLRRDQLAHQLMFLTRGQPVVYSGDEQGFTGPGGDKDARQDMFASRTPDYLDDDLIGTTRTHASDQYDTAHPLYRTIAELGRLRQAHPALRDGIQVTRYAADGPGVFAFSRILPTERTEYVAAVNNADSAQTVTVDTWSAGATFTGIYGGAARSTAGADGKLSVTVPALSAVVLRADRAIPPAGAAPGITLTEPGDAPVATRAAVTAQVTGDPLATVTFAARVPGGRWTLLGSARTAPYTVHHDLTGLPGGAKVEYKAVVRDGKGRVATARATGVVGTPAESASRDWAVVHYQRPAGGYADWGLYTWGDIDPAYQTEWPKGQPFAGEDSFGRFAWVKLKPGARSVGFLVVDKAGNKDVDKDRTIDVTQTGEVWVKQGDPTLYPSRQAATGEPDPPVDENTALIHWRRADGNYDGWGLHLWDGAANPTDWSNPLKPEKIDAFGAVFRVPLAAGATGLNYIVHRGDEKDHPEDQRLDFASAGREVWLLAGVKGRLLPSTSSGVARDLDISKQKAQWIDRSTVAWRTGPTDGKRYALVAAPSGGLSITDGELSGTYTTLPLRAERNGLTEAQRAAWPHLWEYRAFTLDRADLAKVPAALRGQLVVTERDAEGNLLGATGVQIPGVLDDVYRAATSARLGPTFAGKVPTLAVWAPTARTVSLQLFDSPTARPTTVAMSRDDTTGVWSVRGTRAWTGKYYRYQVEAWQPAAQKMVTASVTDPYSVALAPDSTHSQIVDLGDPALAPAGWAKLRKPAAVPSSQAQIQELSVRDFSIADATVPAERRGTYLAFTDPDTAGMKHLKALGDAGVNYLHLLPAFDFATIPERRADQRQPACDLAALPPDSDEQQKCVAAVADTDGYNWGYDPLHYTVPEGGYAVDPAGAKRTTEFRQMVAGLNQAGLRVVMDVVYNHTSAAGTDPKSVLDQVVPGYYHRLLDDGTVANSTCCANTAPEHEMMGKLVVDSLVTWAKQYKVDGFRFDLMGHHPKANILAVRAALDKLTVAKDGVDGKRILLYGEGWDFGEVAGDARFVQATQANMAGTGIGTFNDRLRDAVRGGGPFDDNPRLQGFASGLWTDPNGDQVNGSAAEQKARLLHQQDLIKVGLTGNLRGYRFTDSSGRQVTGAQVDYNGSPAGYTAAPGEAVTYVDAHDNEILYDALAYKLPQATSATDRARMQVLALGTVLMGQGTGFVTAGSERLRSKSLDRNSYNSGDWFNQIRWDCAQGNGFGAGLPPAADNQSKWPYARPLLADPKLVPDCAAINLADARYAELLQIRRSSPVFGLTTADQVQQRVAFPLSGERETPGVLTMTLDARGLGGSWKSVTVVFNATTAAATQTVTGLRGADVALHPVLRTSADPVLRTASFDRAAGTFTVPARSVAVFVQN</sequence>
<evidence type="ECO:0000256" key="14">
    <source>
        <dbReference type="SAM" id="SignalP"/>
    </source>
</evidence>
<evidence type="ECO:0000256" key="13">
    <source>
        <dbReference type="SAM" id="MobiDB-lite"/>
    </source>
</evidence>
<keyword evidence="5" id="KW-0378">Hydrolase</keyword>
<dbReference type="SUPFAM" id="SSF81296">
    <property type="entry name" value="E set domains"/>
    <property type="match status" value="2"/>
</dbReference>
<dbReference type="Proteomes" id="UP000198242">
    <property type="component" value="Chromosome I"/>
</dbReference>
<evidence type="ECO:0000256" key="5">
    <source>
        <dbReference type="ARBA" id="ARBA00022801"/>
    </source>
</evidence>
<dbReference type="InterPro" id="IPR005323">
    <property type="entry name" value="CBM41_pullulanase"/>
</dbReference>
<dbReference type="Gene3D" id="2.60.40.1130">
    <property type="entry name" value="Rab geranylgeranyltransferase alpha-subunit, insert domain"/>
    <property type="match status" value="1"/>
</dbReference>
<evidence type="ECO:0000256" key="7">
    <source>
        <dbReference type="ARBA" id="ARBA00023295"/>
    </source>
</evidence>
<dbReference type="EC" id="3.2.1.1" evidence="3"/>
<dbReference type="InterPro" id="IPR013783">
    <property type="entry name" value="Ig-like_fold"/>
</dbReference>
<feature type="chain" id="PRO_5038489215" description="1,4-alpha-D-glucan glucanohydrolase" evidence="14">
    <location>
        <begin position="33"/>
        <end position="1828"/>
    </location>
</feature>
<evidence type="ECO:0000256" key="8">
    <source>
        <dbReference type="ARBA" id="ARBA00023965"/>
    </source>
</evidence>
<reference evidence="17" key="1">
    <citation type="submission" date="2016-06" db="EMBL/GenBank/DDBJ databases">
        <authorList>
            <person name="Varghese N."/>
            <person name="Submissions Spin"/>
        </authorList>
    </citation>
    <scope>NUCLEOTIDE SEQUENCE [LARGE SCALE GENOMIC DNA]</scope>
    <source>
        <strain evidence="17">DSM 43909</strain>
    </source>
</reference>
<dbReference type="NCBIfam" id="TIGR02103">
    <property type="entry name" value="pullul_strch"/>
    <property type="match status" value="1"/>
</dbReference>
<dbReference type="Gene3D" id="3.20.20.80">
    <property type="entry name" value="Glycosidases"/>
    <property type="match status" value="2"/>
</dbReference>
<evidence type="ECO:0000256" key="3">
    <source>
        <dbReference type="ARBA" id="ARBA00012595"/>
    </source>
</evidence>
<dbReference type="GO" id="GO:0005975">
    <property type="term" value="P:carbohydrate metabolic process"/>
    <property type="evidence" value="ECO:0007669"/>
    <property type="project" value="InterPro"/>
</dbReference>
<evidence type="ECO:0000256" key="9">
    <source>
        <dbReference type="ARBA" id="ARBA00024062"/>
    </source>
</evidence>
<evidence type="ECO:0000256" key="2">
    <source>
        <dbReference type="ARBA" id="ARBA00008061"/>
    </source>
</evidence>
<dbReference type="Pfam" id="PF11852">
    <property type="entry name" value="Pullul_strch_C"/>
    <property type="match status" value="1"/>
</dbReference>
<dbReference type="PANTHER" id="PTHR43002">
    <property type="entry name" value="GLYCOGEN DEBRANCHING ENZYME"/>
    <property type="match status" value="1"/>
</dbReference>
<comment type="catalytic activity">
    <reaction evidence="8">
        <text>Hydrolysis of (1-&gt;6)-alpha-D-glucosidic linkages in pullulan, amylopectin and glycogen, and in the alpha- and beta-limit dextrins of amylopectin and glycogen.</text>
        <dbReference type="EC" id="3.2.1.41"/>
    </reaction>
</comment>
<keyword evidence="6" id="KW-0106">Calcium</keyword>
<dbReference type="InterPro" id="IPR013784">
    <property type="entry name" value="Carb-bd-like_fold"/>
</dbReference>
<dbReference type="Pfam" id="PF03714">
    <property type="entry name" value="PUD"/>
    <property type="match status" value="2"/>
</dbReference>
<dbReference type="InterPro" id="IPR013780">
    <property type="entry name" value="Glyco_hydro_b"/>
</dbReference>
<dbReference type="CDD" id="cd02860">
    <property type="entry name" value="E_set_Pullulanase"/>
    <property type="match status" value="1"/>
</dbReference>
<evidence type="ECO:0000256" key="12">
    <source>
        <dbReference type="ARBA" id="ARBA00031076"/>
    </source>
</evidence>
<evidence type="ECO:0000256" key="1">
    <source>
        <dbReference type="ARBA" id="ARBA00000548"/>
    </source>
</evidence>
<dbReference type="InterPro" id="IPR004193">
    <property type="entry name" value="Glyco_hydro_13_N"/>
</dbReference>
<dbReference type="EMBL" id="LT607411">
    <property type="protein sequence ID" value="SCE92852.1"/>
    <property type="molecule type" value="Genomic_DNA"/>
</dbReference>
<dbReference type="GO" id="GO:0004556">
    <property type="term" value="F:alpha-amylase activity"/>
    <property type="evidence" value="ECO:0007669"/>
    <property type="project" value="UniProtKB-EC"/>
</dbReference>
<dbReference type="CDD" id="cd11341">
    <property type="entry name" value="AmyAc_Pullulanase_LD-like"/>
    <property type="match status" value="1"/>
</dbReference>
<feature type="region of interest" description="Disordered" evidence="13">
    <location>
        <begin position="221"/>
        <end position="241"/>
    </location>
</feature>
<dbReference type="Pfam" id="PF17967">
    <property type="entry name" value="Pullulanase_N2"/>
    <property type="match status" value="1"/>
</dbReference>
<dbReference type="Gene3D" id="2.60.40.1110">
    <property type="match status" value="2"/>
</dbReference>
<comment type="catalytic activity">
    <reaction evidence="1">
        <text>Endohydrolysis of (1-&gt;4)-alpha-D-glucosidic linkages in polysaccharides containing three or more (1-&gt;4)-alpha-linked D-glucose units.</text>
        <dbReference type="EC" id="3.2.1.1"/>
    </reaction>
</comment>
<dbReference type="Gene3D" id="2.60.40.1180">
    <property type="entry name" value="Golgi alpha-mannosidase II"/>
    <property type="match status" value="2"/>
</dbReference>
<dbReference type="RefSeq" id="WP_089006165.1">
    <property type="nucleotide sequence ID" value="NZ_LT607411.1"/>
</dbReference>
<dbReference type="InterPro" id="IPR006047">
    <property type="entry name" value="GH13_cat_dom"/>
</dbReference>
<evidence type="ECO:0000256" key="11">
    <source>
        <dbReference type="ARBA" id="ARBA00030238"/>
    </source>
</evidence>
<dbReference type="CDD" id="cd11339">
    <property type="entry name" value="AmyAc_bac_CMD_like_2"/>
    <property type="match status" value="1"/>
</dbReference>
<keyword evidence="7" id="KW-0326">Glycosidase</keyword>
<proteinExistence type="inferred from homology"/>
<protein>
    <recommendedName>
        <fullName evidence="11">1,4-alpha-D-glucan glucanohydrolase</fullName>
        <ecNumber evidence="3">3.2.1.1</ecNumber>
        <ecNumber evidence="9">3.2.1.41</ecNumber>
    </recommendedName>
    <alternativeName>
        <fullName evidence="10">Alpha-dextrin endo-1,6-alpha-glucosidase</fullName>
    </alternativeName>
    <alternativeName>
        <fullName evidence="12">Pullulan 6-glucanohydrolase</fullName>
    </alternativeName>
</protein>
<keyword evidence="17" id="KW-1185">Reference proteome</keyword>
<dbReference type="CDD" id="cd10315">
    <property type="entry name" value="CBM41_pullulanase"/>
    <property type="match status" value="2"/>
</dbReference>
<dbReference type="OrthoDB" id="9805159at2"/>
<dbReference type="GO" id="GO:0051060">
    <property type="term" value="F:pullulanase activity"/>
    <property type="evidence" value="ECO:0007669"/>
    <property type="project" value="UniProtKB-EC"/>
</dbReference>
<accession>A0A1C4W9J1</accession>
<dbReference type="Gene3D" id="2.60.40.10">
    <property type="entry name" value="Immunoglobulins"/>
    <property type="match status" value="1"/>
</dbReference>
<evidence type="ECO:0000256" key="4">
    <source>
        <dbReference type="ARBA" id="ARBA00022729"/>
    </source>
</evidence>
<dbReference type="InterPro" id="IPR014756">
    <property type="entry name" value="Ig_E-set"/>
</dbReference>
<dbReference type="InterPro" id="IPR024561">
    <property type="entry name" value="Pullul_strch_C"/>
</dbReference>